<proteinExistence type="predicted"/>
<name>A0A9P8C8K3_9HELO</name>
<gene>
    <name evidence="1" type="ORF">BJ875DRAFT_492940</name>
</gene>
<keyword evidence="2" id="KW-1185">Reference proteome</keyword>
<dbReference type="Proteomes" id="UP000824998">
    <property type="component" value="Unassembled WGS sequence"/>
</dbReference>
<reference evidence="1" key="1">
    <citation type="journal article" date="2021" name="IMA Fungus">
        <title>Genomic characterization of three marine fungi, including Emericellopsis atlantica sp. nov. with signatures of a generalist lifestyle and marine biomass degradation.</title>
        <authorList>
            <person name="Hagestad O.C."/>
            <person name="Hou L."/>
            <person name="Andersen J.H."/>
            <person name="Hansen E.H."/>
            <person name="Altermark B."/>
            <person name="Li C."/>
            <person name="Kuhnert E."/>
            <person name="Cox R.J."/>
            <person name="Crous P.W."/>
            <person name="Spatafora J.W."/>
            <person name="Lail K."/>
            <person name="Amirebrahimi M."/>
            <person name="Lipzen A."/>
            <person name="Pangilinan J."/>
            <person name="Andreopoulos W."/>
            <person name="Hayes R.D."/>
            <person name="Ng V."/>
            <person name="Grigoriev I.V."/>
            <person name="Jackson S.A."/>
            <person name="Sutton T.D.S."/>
            <person name="Dobson A.D.W."/>
            <person name="Rama T."/>
        </authorList>
    </citation>
    <scope>NUCLEOTIDE SEQUENCE</scope>
    <source>
        <strain evidence="1">TRa018bII</strain>
    </source>
</reference>
<dbReference type="OrthoDB" id="4801050at2759"/>
<accession>A0A9P8C8K3</accession>
<evidence type="ECO:0000313" key="2">
    <source>
        <dbReference type="Proteomes" id="UP000824998"/>
    </source>
</evidence>
<evidence type="ECO:0000313" key="1">
    <source>
        <dbReference type="EMBL" id="KAG9237839.1"/>
    </source>
</evidence>
<organism evidence="1 2">
    <name type="scientific">Amylocarpus encephaloides</name>
    <dbReference type="NCBI Taxonomy" id="45428"/>
    <lineage>
        <taxon>Eukaryota</taxon>
        <taxon>Fungi</taxon>
        <taxon>Dikarya</taxon>
        <taxon>Ascomycota</taxon>
        <taxon>Pezizomycotina</taxon>
        <taxon>Leotiomycetes</taxon>
        <taxon>Helotiales</taxon>
        <taxon>Helotiales incertae sedis</taxon>
        <taxon>Amylocarpus</taxon>
    </lineage>
</organism>
<protein>
    <submittedName>
        <fullName evidence="1">Uncharacterized protein</fullName>
    </submittedName>
</protein>
<comment type="caution">
    <text evidence="1">The sequence shown here is derived from an EMBL/GenBank/DDBJ whole genome shotgun (WGS) entry which is preliminary data.</text>
</comment>
<dbReference type="EMBL" id="MU251379">
    <property type="protein sequence ID" value="KAG9237839.1"/>
    <property type="molecule type" value="Genomic_DNA"/>
</dbReference>
<dbReference type="AlphaFoldDB" id="A0A9P8C8K3"/>
<sequence length="108" mass="11879">MSAPPPPSRLDVFFTNNQTPILAGAFATQVCHHQYIKRSEPAIASTISSSRAAFLPRPLKAGLAWGVVFVGLLTQITLAKQAVRDHKDPVLTQALRKQSWKRTTEEKA</sequence>